<keyword evidence="1" id="KW-1133">Transmembrane helix</keyword>
<comment type="caution">
    <text evidence="2">The sequence shown here is derived from an EMBL/GenBank/DDBJ whole genome shotgun (WGS) entry which is preliminary data.</text>
</comment>
<dbReference type="EMBL" id="JBHRSW010000014">
    <property type="protein sequence ID" value="MFC3121618.1"/>
    <property type="molecule type" value="Genomic_DNA"/>
</dbReference>
<reference evidence="3" key="1">
    <citation type="journal article" date="2019" name="Int. J. Syst. Evol. Microbiol.">
        <title>The Global Catalogue of Microorganisms (GCM) 10K type strain sequencing project: providing services to taxonomists for standard genome sequencing and annotation.</title>
        <authorList>
            <consortium name="The Broad Institute Genomics Platform"/>
            <consortium name="The Broad Institute Genome Sequencing Center for Infectious Disease"/>
            <person name="Wu L."/>
            <person name="Ma J."/>
        </authorList>
    </citation>
    <scope>NUCLEOTIDE SEQUENCE [LARGE SCALE GENOMIC DNA]</scope>
    <source>
        <strain evidence="3">KCTC 52473</strain>
    </source>
</reference>
<dbReference type="Proteomes" id="UP001595478">
    <property type="component" value="Unassembled WGS sequence"/>
</dbReference>
<evidence type="ECO:0000313" key="3">
    <source>
        <dbReference type="Proteomes" id="UP001595478"/>
    </source>
</evidence>
<accession>A0ABV7FPK1</accession>
<dbReference type="Pfam" id="PF11279">
    <property type="entry name" value="DUF3080"/>
    <property type="match status" value="1"/>
</dbReference>
<gene>
    <name evidence="2" type="ORF">ACFOHL_08280</name>
</gene>
<proteinExistence type="predicted"/>
<protein>
    <submittedName>
        <fullName evidence="2">DUF3080 family protein</fullName>
    </submittedName>
</protein>
<keyword evidence="1" id="KW-0472">Membrane</keyword>
<dbReference type="InterPro" id="IPR021431">
    <property type="entry name" value="DUF3080"/>
</dbReference>
<feature type="transmembrane region" description="Helical" evidence="1">
    <location>
        <begin position="12"/>
        <end position="31"/>
    </location>
</feature>
<evidence type="ECO:0000256" key="1">
    <source>
        <dbReference type="SAM" id="Phobius"/>
    </source>
</evidence>
<keyword evidence="1" id="KW-0812">Transmembrane</keyword>
<dbReference type="PROSITE" id="PS51257">
    <property type="entry name" value="PROKAR_LIPOPROTEIN"/>
    <property type="match status" value="1"/>
</dbReference>
<sequence>MLERHANKTYPHFLLCALLRVTGGCVLLFLVSSCDQHTQIKSDLHALHTRVVSFIGTNEIPLNADLHLNPPQRSSMRIKVTELQINLREFYALEKCQLNKTVAERNTALGKTQLPSTRYAYEKALIAQLQSCLKLLPANHKMTPKLSEWLELKQGELPLVWANMITQSQEVYNAFAVTPDFIAGNDKDQLHAAKQALRYILVADDTYKLETHLKTLQDSRIFARMWRSQKLVTQYLQQMKPSLQTYLDTNQCKTRQDREAISIMRNIFRHFFAEKIQSTLSQLNHYHYQLNPLLTELSQKLAKRGDEASLLSNYINHHTQLSHNAYKEAVNEYIALWRSVFVHCD</sequence>
<organism evidence="2 3">
    <name type="scientific">Agaribacter flavus</name>
    <dbReference type="NCBI Taxonomy" id="1902781"/>
    <lineage>
        <taxon>Bacteria</taxon>
        <taxon>Pseudomonadati</taxon>
        <taxon>Pseudomonadota</taxon>
        <taxon>Gammaproteobacteria</taxon>
        <taxon>Alteromonadales</taxon>
        <taxon>Alteromonadaceae</taxon>
        <taxon>Agaribacter</taxon>
    </lineage>
</organism>
<name>A0ABV7FPK1_9ALTE</name>
<keyword evidence="3" id="KW-1185">Reference proteome</keyword>
<evidence type="ECO:0000313" key="2">
    <source>
        <dbReference type="EMBL" id="MFC3121618.1"/>
    </source>
</evidence>